<dbReference type="InParanoid" id="A0A251U7P8"/>
<evidence type="ECO:0000313" key="1">
    <source>
        <dbReference type="EMBL" id="OTG19355.1"/>
    </source>
</evidence>
<name>A0A251U7P8_HELAN</name>
<accession>A0A251U7P8</accession>
<reference evidence="2" key="1">
    <citation type="journal article" date="2017" name="Nature">
        <title>The sunflower genome provides insights into oil metabolism, flowering and Asterid evolution.</title>
        <authorList>
            <person name="Badouin H."/>
            <person name="Gouzy J."/>
            <person name="Grassa C.J."/>
            <person name="Murat F."/>
            <person name="Staton S.E."/>
            <person name="Cottret L."/>
            <person name="Lelandais-Briere C."/>
            <person name="Owens G.L."/>
            <person name="Carrere S."/>
            <person name="Mayjonade B."/>
            <person name="Legrand L."/>
            <person name="Gill N."/>
            <person name="Kane N.C."/>
            <person name="Bowers J.E."/>
            <person name="Hubner S."/>
            <person name="Bellec A."/>
            <person name="Berard A."/>
            <person name="Berges H."/>
            <person name="Blanchet N."/>
            <person name="Boniface M.C."/>
            <person name="Brunel D."/>
            <person name="Catrice O."/>
            <person name="Chaidir N."/>
            <person name="Claudel C."/>
            <person name="Donnadieu C."/>
            <person name="Faraut T."/>
            <person name="Fievet G."/>
            <person name="Helmstetter N."/>
            <person name="King M."/>
            <person name="Knapp S.J."/>
            <person name="Lai Z."/>
            <person name="Le Paslier M.C."/>
            <person name="Lippi Y."/>
            <person name="Lorenzon L."/>
            <person name="Mandel J.R."/>
            <person name="Marage G."/>
            <person name="Marchand G."/>
            <person name="Marquand E."/>
            <person name="Bret-Mestries E."/>
            <person name="Morien E."/>
            <person name="Nambeesan S."/>
            <person name="Nguyen T."/>
            <person name="Pegot-Espagnet P."/>
            <person name="Pouilly N."/>
            <person name="Raftis F."/>
            <person name="Sallet E."/>
            <person name="Schiex T."/>
            <person name="Thomas J."/>
            <person name="Vandecasteele C."/>
            <person name="Vares D."/>
            <person name="Vear F."/>
            <person name="Vautrin S."/>
            <person name="Crespi M."/>
            <person name="Mangin B."/>
            <person name="Burke J.M."/>
            <person name="Salse J."/>
            <person name="Munos S."/>
            <person name="Vincourt P."/>
            <person name="Rieseberg L.H."/>
            <person name="Langlade N.B."/>
        </authorList>
    </citation>
    <scope>NUCLEOTIDE SEQUENCE [LARGE SCALE GENOMIC DNA]</scope>
    <source>
        <strain evidence="2">cv. SF193</strain>
    </source>
</reference>
<gene>
    <name evidence="1" type="ORF">HannXRQ_Chr08g0233171</name>
</gene>
<proteinExistence type="predicted"/>
<dbReference type="AlphaFoldDB" id="A0A251U7P8"/>
<keyword evidence="2" id="KW-1185">Reference proteome</keyword>
<dbReference type="EMBL" id="CM007897">
    <property type="protein sequence ID" value="OTG19355.1"/>
    <property type="molecule type" value="Genomic_DNA"/>
</dbReference>
<evidence type="ECO:0000313" key="2">
    <source>
        <dbReference type="Proteomes" id="UP000215914"/>
    </source>
</evidence>
<protein>
    <submittedName>
        <fullName evidence="1">Uncharacterized protein</fullName>
    </submittedName>
</protein>
<dbReference type="Proteomes" id="UP000215914">
    <property type="component" value="Chromosome 8"/>
</dbReference>
<organism evidence="1 2">
    <name type="scientific">Helianthus annuus</name>
    <name type="common">Common sunflower</name>
    <dbReference type="NCBI Taxonomy" id="4232"/>
    <lineage>
        <taxon>Eukaryota</taxon>
        <taxon>Viridiplantae</taxon>
        <taxon>Streptophyta</taxon>
        <taxon>Embryophyta</taxon>
        <taxon>Tracheophyta</taxon>
        <taxon>Spermatophyta</taxon>
        <taxon>Magnoliopsida</taxon>
        <taxon>eudicotyledons</taxon>
        <taxon>Gunneridae</taxon>
        <taxon>Pentapetalae</taxon>
        <taxon>asterids</taxon>
        <taxon>campanulids</taxon>
        <taxon>Asterales</taxon>
        <taxon>Asteraceae</taxon>
        <taxon>Asteroideae</taxon>
        <taxon>Heliantheae alliance</taxon>
        <taxon>Heliantheae</taxon>
        <taxon>Helianthus</taxon>
    </lineage>
</organism>
<sequence length="90" mass="10734">MEKMIYILGIRLEIRILLLESYIRQGIRQKISRRQFWLGVSCDQERRKKRLHSYISLGMGNLNEHQRASVTGLRLLRKKEKGEFEPHLIG</sequence>